<comment type="caution">
    <text evidence="3">The sequence shown here is derived from an EMBL/GenBank/DDBJ whole genome shotgun (WGS) entry which is preliminary data.</text>
</comment>
<dbReference type="PANTHER" id="PTHR36933">
    <property type="entry name" value="SLL0788 PROTEIN"/>
    <property type="match status" value="1"/>
</dbReference>
<sequence>MFERRMPVYKKTLAVGVTALGVVFAAAGCGDADTEASSSIATSSVTSPVASSADDAAAHDEADVMFAQMMLPHHAQAIEMSNMLLGKEDIPASVAALAEQIKAAQGPEIEQLESWLEQWGQPTYMSDDMPAMNHDMHDADGGTESMEGMLSEADMQALSEAQGTEAARLYLTGMIEHHDGAVDMAQTEIEHGQFPDAVAMARTIVDTQQQEIETMRELLTTL</sequence>
<dbReference type="EMBL" id="JAUTXY010000002">
    <property type="protein sequence ID" value="MEE2057265.1"/>
    <property type="molecule type" value="Genomic_DNA"/>
</dbReference>
<evidence type="ECO:0000313" key="3">
    <source>
        <dbReference type="EMBL" id="MEE2057265.1"/>
    </source>
</evidence>
<evidence type="ECO:0000259" key="2">
    <source>
        <dbReference type="Pfam" id="PF03713"/>
    </source>
</evidence>
<keyword evidence="1" id="KW-0732">Signal</keyword>
<feature type="signal peptide" evidence="1">
    <location>
        <begin position="1"/>
        <end position="27"/>
    </location>
</feature>
<feature type="chain" id="PRO_5046119719" evidence="1">
    <location>
        <begin position="28"/>
        <end position="222"/>
    </location>
</feature>
<dbReference type="RefSeq" id="WP_330132514.1">
    <property type="nucleotide sequence ID" value="NZ_JAUTXY010000002.1"/>
</dbReference>
<dbReference type="PROSITE" id="PS51257">
    <property type="entry name" value="PROKAR_LIPOPROTEIN"/>
    <property type="match status" value="1"/>
</dbReference>
<gene>
    <name evidence="3" type="ORF">Q7514_06960</name>
</gene>
<dbReference type="Pfam" id="PF03713">
    <property type="entry name" value="DUF305"/>
    <property type="match status" value="1"/>
</dbReference>
<evidence type="ECO:0000256" key="1">
    <source>
        <dbReference type="SAM" id="SignalP"/>
    </source>
</evidence>
<feature type="domain" description="DUF305" evidence="2">
    <location>
        <begin position="63"/>
        <end position="219"/>
    </location>
</feature>
<proteinExistence type="predicted"/>
<protein>
    <submittedName>
        <fullName evidence="3">DUF305 domain-containing protein</fullName>
    </submittedName>
</protein>
<accession>A0ABU7L6U9</accession>
<dbReference type="Gene3D" id="1.20.1260.10">
    <property type="match status" value="1"/>
</dbReference>
<reference evidence="3 4" key="1">
    <citation type="submission" date="2023-07" db="EMBL/GenBank/DDBJ databases">
        <authorList>
            <person name="Girao M."/>
            <person name="Carvalho M.F."/>
        </authorList>
    </citation>
    <scope>NUCLEOTIDE SEQUENCE [LARGE SCALE GENOMIC DNA]</scope>
    <source>
        <strain evidence="3 4">YIM65754</strain>
    </source>
</reference>
<dbReference type="InterPro" id="IPR012347">
    <property type="entry name" value="Ferritin-like"/>
</dbReference>
<organism evidence="3 4">
    <name type="scientific">Rhodococcus artemisiae</name>
    <dbReference type="NCBI Taxonomy" id="714159"/>
    <lineage>
        <taxon>Bacteria</taxon>
        <taxon>Bacillati</taxon>
        <taxon>Actinomycetota</taxon>
        <taxon>Actinomycetes</taxon>
        <taxon>Mycobacteriales</taxon>
        <taxon>Nocardiaceae</taxon>
        <taxon>Rhodococcus</taxon>
    </lineage>
</organism>
<name>A0ABU7L6U9_9NOCA</name>
<evidence type="ECO:0000313" key="4">
    <source>
        <dbReference type="Proteomes" id="UP001336020"/>
    </source>
</evidence>
<keyword evidence="4" id="KW-1185">Reference proteome</keyword>
<dbReference type="PANTHER" id="PTHR36933:SF1">
    <property type="entry name" value="SLL0788 PROTEIN"/>
    <property type="match status" value="1"/>
</dbReference>
<dbReference type="Proteomes" id="UP001336020">
    <property type="component" value="Unassembled WGS sequence"/>
</dbReference>
<dbReference type="InterPro" id="IPR005183">
    <property type="entry name" value="DUF305_CopM-like"/>
</dbReference>